<dbReference type="RefSeq" id="XP_062787734.1">
    <property type="nucleotide sequence ID" value="XM_062931683.1"/>
</dbReference>
<proteinExistence type="predicted"/>
<protein>
    <submittedName>
        <fullName evidence="3">HNH nuclease</fullName>
    </submittedName>
</protein>
<dbReference type="GeneID" id="87952027"/>
<name>A0AAX4J555_9PEZI</name>
<reference evidence="4" key="1">
    <citation type="journal article" date="2023" name="bioRxiv">
        <title>Complete genome of the Medicago anthracnose fungus, Colletotrichum destructivum, reveals a mini-chromosome-like region within a core chromosome.</title>
        <authorList>
            <person name="Lapalu N."/>
            <person name="Simon A."/>
            <person name="Lu A."/>
            <person name="Plaumann P.-L."/>
            <person name="Amselem J."/>
            <person name="Pigne S."/>
            <person name="Auger A."/>
            <person name="Koch C."/>
            <person name="Dallery J.-F."/>
            <person name="O'Connell R.J."/>
        </authorList>
    </citation>
    <scope>NUCLEOTIDE SEQUENCE [LARGE SCALE GENOMIC DNA]</scope>
    <source>
        <strain evidence="4">CBS 520.97</strain>
    </source>
</reference>
<evidence type="ECO:0000313" key="4">
    <source>
        <dbReference type="Proteomes" id="UP001322277"/>
    </source>
</evidence>
<keyword evidence="4" id="KW-1185">Reference proteome</keyword>
<feature type="region of interest" description="Disordered" evidence="1">
    <location>
        <begin position="61"/>
        <end position="104"/>
    </location>
</feature>
<gene>
    <name evidence="3" type="ORF">CDEST_15527</name>
</gene>
<dbReference type="AlphaFoldDB" id="A0AAX4J555"/>
<dbReference type="Pfam" id="PF13391">
    <property type="entry name" value="HNH_2"/>
    <property type="match status" value="1"/>
</dbReference>
<accession>A0AAX4J555</accession>
<dbReference type="InterPro" id="IPR003615">
    <property type="entry name" value="HNH_nuc"/>
</dbReference>
<evidence type="ECO:0000259" key="2">
    <source>
        <dbReference type="Pfam" id="PF13391"/>
    </source>
</evidence>
<organism evidence="3 4">
    <name type="scientific">Colletotrichum destructivum</name>
    <dbReference type="NCBI Taxonomy" id="34406"/>
    <lineage>
        <taxon>Eukaryota</taxon>
        <taxon>Fungi</taxon>
        <taxon>Dikarya</taxon>
        <taxon>Ascomycota</taxon>
        <taxon>Pezizomycotina</taxon>
        <taxon>Sordariomycetes</taxon>
        <taxon>Hypocreomycetidae</taxon>
        <taxon>Glomerellales</taxon>
        <taxon>Glomerellaceae</taxon>
        <taxon>Colletotrichum</taxon>
        <taxon>Colletotrichum destructivum species complex</taxon>
    </lineage>
</organism>
<sequence>MELLDPAMFTPLVWSALAMAPMEQFRDLRLFEFPRIPAMMGHLKGCLPVLMIIFLARTPAPRHEDKGDASVSTPTNKKKRKKGKNEADDADDKSKKPRDQKTRKLAFERDKGTCVLTAAPFPQVCHIIPHSAQEHRTEVDEAVKELSALWGPQVGASRALLTEEGYDQPRNITSLNCAFHTFWGKAMVALEPFEVGLFQHSARLSPVANH</sequence>
<evidence type="ECO:0000313" key="3">
    <source>
        <dbReference type="EMBL" id="WQF90513.1"/>
    </source>
</evidence>
<evidence type="ECO:0000256" key="1">
    <source>
        <dbReference type="SAM" id="MobiDB-lite"/>
    </source>
</evidence>
<dbReference type="KEGG" id="cdet:87952027"/>
<feature type="compositionally biased region" description="Basic and acidic residues" evidence="1">
    <location>
        <begin position="84"/>
        <end position="104"/>
    </location>
</feature>
<dbReference type="EMBL" id="CP137316">
    <property type="protein sequence ID" value="WQF90513.1"/>
    <property type="molecule type" value="Genomic_DNA"/>
</dbReference>
<feature type="domain" description="HNH nuclease" evidence="2">
    <location>
        <begin position="114"/>
        <end position="190"/>
    </location>
</feature>
<dbReference type="Proteomes" id="UP001322277">
    <property type="component" value="Chromosome 12"/>
</dbReference>